<name>A0A2H0RDP8_9BACT</name>
<evidence type="ECO:0000313" key="2">
    <source>
        <dbReference type="EMBL" id="PIR44570.1"/>
    </source>
</evidence>
<accession>A0A2H0RDP8</accession>
<keyword evidence="1" id="KW-1133">Transmembrane helix</keyword>
<feature type="transmembrane region" description="Helical" evidence="1">
    <location>
        <begin position="26"/>
        <end position="45"/>
    </location>
</feature>
<dbReference type="Proteomes" id="UP000228767">
    <property type="component" value="Unassembled WGS sequence"/>
</dbReference>
<dbReference type="AlphaFoldDB" id="A0A2H0RDP8"/>
<sequence length="106" mass="11901">MTTPSEYHQNQYYGYPPPRELEAEGVCGRVIPLLAFYLVRLVHALVVDRNSRPWRPTKGVRMPSIILMASGAFTLFLVAATLHGLRRLACLPATLVRAAIRKLRGE</sequence>
<protein>
    <submittedName>
        <fullName evidence="2">Uncharacterized protein</fullName>
    </submittedName>
</protein>
<keyword evidence="1" id="KW-0472">Membrane</keyword>
<evidence type="ECO:0000313" key="3">
    <source>
        <dbReference type="Proteomes" id="UP000228767"/>
    </source>
</evidence>
<comment type="caution">
    <text evidence="2">The sequence shown here is derived from an EMBL/GenBank/DDBJ whole genome shotgun (WGS) entry which is preliminary data.</text>
</comment>
<organism evidence="2 3">
    <name type="scientific">Candidatus Vogelbacteria bacterium CG10_big_fil_rev_8_21_14_0_10_51_16</name>
    <dbReference type="NCBI Taxonomy" id="1975045"/>
    <lineage>
        <taxon>Bacteria</taxon>
        <taxon>Candidatus Vogeliibacteriota</taxon>
    </lineage>
</organism>
<gene>
    <name evidence="2" type="ORF">COV10_03640</name>
</gene>
<keyword evidence="1" id="KW-0812">Transmembrane</keyword>
<dbReference type="EMBL" id="PCYI01000025">
    <property type="protein sequence ID" value="PIR44570.1"/>
    <property type="molecule type" value="Genomic_DNA"/>
</dbReference>
<proteinExistence type="predicted"/>
<evidence type="ECO:0000256" key="1">
    <source>
        <dbReference type="SAM" id="Phobius"/>
    </source>
</evidence>
<feature type="transmembrane region" description="Helical" evidence="1">
    <location>
        <begin position="65"/>
        <end position="85"/>
    </location>
</feature>
<reference evidence="2 3" key="1">
    <citation type="submission" date="2017-09" db="EMBL/GenBank/DDBJ databases">
        <title>Depth-based differentiation of microbial function through sediment-hosted aquifers and enrichment of novel symbionts in the deep terrestrial subsurface.</title>
        <authorList>
            <person name="Probst A.J."/>
            <person name="Ladd B."/>
            <person name="Jarett J.K."/>
            <person name="Geller-Mcgrath D.E."/>
            <person name="Sieber C.M."/>
            <person name="Emerson J.B."/>
            <person name="Anantharaman K."/>
            <person name="Thomas B.C."/>
            <person name="Malmstrom R."/>
            <person name="Stieglmeier M."/>
            <person name="Klingl A."/>
            <person name="Woyke T."/>
            <person name="Ryan C.M."/>
            <person name="Banfield J.F."/>
        </authorList>
    </citation>
    <scope>NUCLEOTIDE SEQUENCE [LARGE SCALE GENOMIC DNA]</scope>
    <source>
        <strain evidence="2">CG10_big_fil_rev_8_21_14_0_10_51_16</strain>
    </source>
</reference>